<evidence type="ECO:0000313" key="3">
    <source>
        <dbReference type="Proteomes" id="UP000018851"/>
    </source>
</evidence>
<reference evidence="2 3" key="1">
    <citation type="submission" date="2013-07" db="EMBL/GenBank/DDBJ databases">
        <title>Completed genome of Sphingomonas sanxanigenens NX02.</title>
        <authorList>
            <person name="Ma T."/>
            <person name="Huang H."/>
            <person name="Wu M."/>
            <person name="Li X."/>
            <person name="Li G."/>
        </authorList>
    </citation>
    <scope>NUCLEOTIDE SEQUENCE [LARGE SCALE GENOMIC DNA]</scope>
    <source>
        <strain evidence="2 3">NX02</strain>
    </source>
</reference>
<dbReference type="PATRIC" id="fig|1123269.5.peg.5134"/>
<gene>
    <name evidence="2" type="ORF">NX02_26185</name>
</gene>
<name>W0AFZ2_9SPHN</name>
<dbReference type="HOGENOM" id="CLU_1785657_0_0_5"/>
<organism evidence="2 3">
    <name type="scientific">Sphingomonas sanxanigenens DSM 19645 = NX02</name>
    <dbReference type="NCBI Taxonomy" id="1123269"/>
    <lineage>
        <taxon>Bacteria</taxon>
        <taxon>Pseudomonadati</taxon>
        <taxon>Pseudomonadota</taxon>
        <taxon>Alphaproteobacteria</taxon>
        <taxon>Sphingomonadales</taxon>
        <taxon>Sphingomonadaceae</taxon>
        <taxon>Sphingomonas</taxon>
    </lineage>
</organism>
<evidence type="ECO:0008006" key="4">
    <source>
        <dbReference type="Google" id="ProtNLM"/>
    </source>
</evidence>
<evidence type="ECO:0000313" key="2">
    <source>
        <dbReference type="EMBL" id="AHE56834.1"/>
    </source>
</evidence>
<dbReference type="AlphaFoldDB" id="W0AFZ2"/>
<dbReference type="OrthoDB" id="7190052at2"/>
<dbReference type="EMBL" id="CP006644">
    <property type="protein sequence ID" value="AHE56834.1"/>
    <property type="molecule type" value="Genomic_DNA"/>
</dbReference>
<dbReference type="KEGG" id="ssan:NX02_26185"/>
<dbReference type="InterPro" id="IPR024572">
    <property type="entry name" value="RcnB"/>
</dbReference>
<dbReference type="Pfam" id="PF11776">
    <property type="entry name" value="RcnB"/>
    <property type="match status" value="1"/>
</dbReference>
<feature type="chain" id="PRO_5004786239" description="Integral membrane protein" evidence="1">
    <location>
        <begin position="24"/>
        <end position="145"/>
    </location>
</feature>
<proteinExistence type="predicted"/>
<dbReference type="eggNOG" id="COG5455">
    <property type="taxonomic scope" value="Bacteria"/>
</dbReference>
<accession>W0AFZ2</accession>
<dbReference type="Gene3D" id="3.10.450.160">
    <property type="entry name" value="inner membrane protein cigr"/>
    <property type="match status" value="1"/>
</dbReference>
<keyword evidence="1" id="KW-0732">Signal</keyword>
<sequence>MNSVRFPTALAVLLALLPAVASAQPAPHHHRHRPPPPPPAVAHWDRHHVGWWRGHPWFAAYRGPRHGYYFAPGHGYYAVPRAYWGRHWTVGVVVPPPLRRYTVVDLRFYRLAVPPRGHTWIYLDTNIALIRISSGAIVRVVDHVW</sequence>
<protein>
    <recommendedName>
        <fullName evidence="4">Integral membrane protein</fullName>
    </recommendedName>
</protein>
<keyword evidence="3" id="KW-1185">Reference proteome</keyword>
<dbReference type="RefSeq" id="WP_025294936.1">
    <property type="nucleotide sequence ID" value="NZ_CP006644.1"/>
</dbReference>
<evidence type="ECO:0000256" key="1">
    <source>
        <dbReference type="SAM" id="SignalP"/>
    </source>
</evidence>
<dbReference type="Proteomes" id="UP000018851">
    <property type="component" value="Chromosome"/>
</dbReference>
<feature type="signal peptide" evidence="1">
    <location>
        <begin position="1"/>
        <end position="23"/>
    </location>
</feature>